<sequence length="175" mass="17923">MIGSVLRGAGLSASGPSGRRRETSFAQSPGTTDALTAARASARGGSGAPLSQCRTHLLGNSAAREASDAPRLRVAVVALLLPPPLGPARTPEKPEHASTSRPARLIDVIAAHRDFRCPAEFTRALRTAYGTTPRTHRHAAPHQQPSRPPGGPAGSVPPPTPSPGAGIAPRPAADQ</sequence>
<gene>
    <name evidence="2" type="ORF">GCM10018772_15210</name>
</gene>
<reference evidence="2" key="1">
    <citation type="journal article" date="2014" name="Int. J. Syst. Evol. Microbiol.">
        <title>Complete genome sequence of Corynebacterium casei LMG S-19264T (=DSM 44701T), isolated from a smear-ripened cheese.</title>
        <authorList>
            <consortium name="US DOE Joint Genome Institute (JGI-PGF)"/>
            <person name="Walter F."/>
            <person name="Albersmeier A."/>
            <person name="Kalinowski J."/>
            <person name="Ruckert C."/>
        </authorList>
    </citation>
    <scope>NUCLEOTIDE SEQUENCE</scope>
    <source>
        <strain evidence="2">JCM 4477</strain>
    </source>
</reference>
<feature type="region of interest" description="Disordered" evidence="1">
    <location>
        <begin position="129"/>
        <end position="175"/>
    </location>
</feature>
<feature type="region of interest" description="Disordered" evidence="1">
    <location>
        <begin position="82"/>
        <end position="103"/>
    </location>
</feature>
<dbReference type="RefSeq" id="WP_190203362.1">
    <property type="nucleotide sequence ID" value="NZ_BNBI01000003.1"/>
</dbReference>
<dbReference type="EMBL" id="BNBI01000003">
    <property type="protein sequence ID" value="GHE92502.1"/>
    <property type="molecule type" value="Genomic_DNA"/>
</dbReference>
<feature type="compositionally biased region" description="Polar residues" evidence="1">
    <location>
        <begin position="24"/>
        <end position="34"/>
    </location>
</feature>
<proteinExistence type="predicted"/>
<evidence type="ECO:0000313" key="3">
    <source>
        <dbReference type="Proteomes" id="UP000630718"/>
    </source>
</evidence>
<dbReference type="Proteomes" id="UP000630718">
    <property type="component" value="Unassembled WGS sequence"/>
</dbReference>
<feature type="region of interest" description="Disordered" evidence="1">
    <location>
        <begin position="1"/>
        <end position="49"/>
    </location>
</feature>
<reference evidence="2" key="2">
    <citation type="submission" date="2020-09" db="EMBL/GenBank/DDBJ databases">
        <authorList>
            <person name="Sun Q."/>
            <person name="Ohkuma M."/>
        </authorList>
    </citation>
    <scope>NUCLEOTIDE SEQUENCE</scope>
    <source>
        <strain evidence="2">JCM 4477</strain>
    </source>
</reference>
<name>A0A919A939_9ACTN</name>
<organism evidence="2 3">
    <name type="scientific">Streptomyces fumanus</name>
    <dbReference type="NCBI Taxonomy" id="67302"/>
    <lineage>
        <taxon>Bacteria</taxon>
        <taxon>Bacillati</taxon>
        <taxon>Actinomycetota</taxon>
        <taxon>Actinomycetes</taxon>
        <taxon>Kitasatosporales</taxon>
        <taxon>Streptomycetaceae</taxon>
        <taxon>Streptomyces</taxon>
    </lineage>
</organism>
<accession>A0A919A939</accession>
<comment type="caution">
    <text evidence="2">The sequence shown here is derived from an EMBL/GenBank/DDBJ whole genome shotgun (WGS) entry which is preliminary data.</text>
</comment>
<evidence type="ECO:0000313" key="2">
    <source>
        <dbReference type="EMBL" id="GHE92502.1"/>
    </source>
</evidence>
<dbReference type="AlphaFoldDB" id="A0A919A939"/>
<keyword evidence="3" id="KW-1185">Reference proteome</keyword>
<feature type="compositionally biased region" description="Pro residues" evidence="1">
    <location>
        <begin position="146"/>
        <end position="162"/>
    </location>
</feature>
<evidence type="ECO:0000256" key="1">
    <source>
        <dbReference type="SAM" id="MobiDB-lite"/>
    </source>
</evidence>
<protein>
    <submittedName>
        <fullName evidence="2">Uncharacterized protein</fullName>
    </submittedName>
</protein>